<feature type="domain" description="MobA-like NTP transferase" evidence="3">
    <location>
        <begin position="4"/>
        <end position="118"/>
    </location>
</feature>
<evidence type="ECO:0000313" key="4">
    <source>
        <dbReference type="EMBL" id="CYV43405.1"/>
    </source>
</evidence>
<dbReference type="CDD" id="cd02523">
    <property type="entry name" value="PC_cytidylyltransferase"/>
    <property type="match status" value="1"/>
</dbReference>
<dbReference type="EMBL" id="FIHS01000017">
    <property type="protein sequence ID" value="CYV43405.1"/>
    <property type="molecule type" value="Genomic_DNA"/>
</dbReference>
<keyword evidence="2" id="KW-0548">Nucleotidyltransferase</keyword>
<dbReference type="PANTHER" id="PTHR43584:SF8">
    <property type="entry name" value="N-ACETYLMURAMATE ALPHA-1-PHOSPHATE URIDYLYLTRANSFERASE"/>
    <property type="match status" value="1"/>
</dbReference>
<evidence type="ECO:0000313" key="5">
    <source>
        <dbReference type="Proteomes" id="UP000071533"/>
    </source>
</evidence>
<protein>
    <submittedName>
        <fullName evidence="4">Nucleotidyl transferase WchZ</fullName>
    </submittedName>
</protein>
<dbReference type="Pfam" id="PF12804">
    <property type="entry name" value="NTP_transf_3"/>
    <property type="match status" value="1"/>
</dbReference>
<proteinExistence type="predicted"/>
<dbReference type="AlphaFoldDB" id="A0A0Z8IXF8"/>
<evidence type="ECO:0000259" key="3">
    <source>
        <dbReference type="Pfam" id="PF12804"/>
    </source>
</evidence>
<gene>
    <name evidence="4" type="primary">wchZ</name>
    <name evidence="4" type="ORF">ERS132431_01434</name>
</gene>
<dbReference type="GO" id="GO:0016779">
    <property type="term" value="F:nucleotidyltransferase activity"/>
    <property type="evidence" value="ECO:0007669"/>
    <property type="project" value="UniProtKB-KW"/>
</dbReference>
<sequence length="236" mass="27819">MKIILLAAGRGTRISRYIQDRPKCTVNLTDKQTLIEYTVSMFNRYGFDDISIILGYRQDVIREVLKDYNVKFYYNPFYDVTNSIASLWFAREELNDDLLIMNADVFLDTKTLDKILSEKKSPVLFSDESRKEEADYKFYYEADKLIKYGKELSVEETTGEYIGAAIINKEFLPKFNRTLFNKINHQEHGQWWEEILYSMTSDESIYVSSVTGNFWAEVDYIEDYENIISFVKNKSI</sequence>
<reference evidence="4 5" key="1">
    <citation type="submission" date="2016-02" db="EMBL/GenBank/DDBJ databases">
        <authorList>
            <consortium name="Pathogen Informatics"/>
        </authorList>
    </citation>
    <scope>NUCLEOTIDE SEQUENCE [LARGE SCALE GENOMIC DNA]</scope>
    <source>
        <strain evidence="4 5">LSS69</strain>
    </source>
</reference>
<dbReference type="PANTHER" id="PTHR43584">
    <property type="entry name" value="NUCLEOTIDYL TRANSFERASE"/>
    <property type="match status" value="1"/>
</dbReference>
<dbReference type="SUPFAM" id="SSF53448">
    <property type="entry name" value="Nucleotide-diphospho-sugar transferases"/>
    <property type="match status" value="1"/>
</dbReference>
<dbReference type="Gene3D" id="3.90.550.10">
    <property type="entry name" value="Spore Coat Polysaccharide Biosynthesis Protein SpsA, Chain A"/>
    <property type="match status" value="1"/>
</dbReference>
<name>A0A0Z8IXF8_STRSU</name>
<dbReference type="InterPro" id="IPR050065">
    <property type="entry name" value="GlmU-like"/>
</dbReference>
<dbReference type="Proteomes" id="UP000071533">
    <property type="component" value="Unassembled WGS sequence"/>
</dbReference>
<dbReference type="InterPro" id="IPR029044">
    <property type="entry name" value="Nucleotide-diphossugar_trans"/>
</dbReference>
<evidence type="ECO:0000256" key="2">
    <source>
        <dbReference type="ARBA" id="ARBA00022695"/>
    </source>
</evidence>
<keyword evidence="1 4" id="KW-0808">Transferase</keyword>
<dbReference type="InterPro" id="IPR025877">
    <property type="entry name" value="MobA-like_NTP_Trfase"/>
</dbReference>
<organism evidence="4 5">
    <name type="scientific">Streptococcus suis</name>
    <dbReference type="NCBI Taxonomy" id="1307"/>
    <lineage>
        <taxon>Bacteria</taxon>
        <taxon>Bacillati</taxon>
        <taxon>Bacillota</taxon>
        <taxon>Bacilli</taxon>
        <taxon>Lactobacillales</taxon>
        <taxon>Streptococcaceae</taxon>
        <taxon>Streptococcus</taxon>
    </lineage>
</organism>
<accession>A0A0Z8IXF8</accession>
<dbReference type="RefSeq" id="WP_044689285.1">
    <property type="nucleotide sequence ID" value="NZ_CEHX01000005.1"/>
</dbReference>
<evidence type="ECO:0000256" key="1">
    <source>
        <dbReference type="ARBA" id="ARBA00022679"/>
    </source>
</evidence>